<evidence type="ECO:0000256" key="3">
    <source>
        <dbReference type="ARBA" id="ARBA00022970"/>
    </source>
</evidence>
<dbReference type="Pfam" id="PF13458">
    <property type="entry name" value="Peripla_BP_6"/>
    <property type="match status" value="1"/>
</dbReference>
<dbReference type="AlphaFoldDB" id="A0A8J7RAK5"/>
<accession>A0A8J7RAK5</accession>
<dbReference type="SUPFAM" id="SSF53822">
    <property type="entry name" value="Periplasmic binding protein-like I"/>
    <property type="match status" value="1"/>
</dbReference>
<evidence type="ECO:0000313" key="6">
    <source>
        <dbReference type="EMBL" id="MBP0441462.1"/>
    </source>
</evidence>
<name>A0A8J7RAK5_9HYPH</name>
<comment type="similarity">
    <text evidence="1">Belongs to the leucine-binding protein family.</text>
</comment>
<feature type="domain" description="Leucine-binding protein" evidence="5">
    <location>
        <begin position="36"/>
        <end position="373"/>
    </location>
</feature>
<organism evidence="6 7">
    <name type="scientific">Tianweitania sediminis</name>
    <dbReference type="NCBI Taxonomy" id="1502156"/>
    <lineage>
        <taxon>Bacteria</taxon>
        <taxon>Pseudomonadati</taxon>
        <taxon>Pseudomonadota</taxon>
        <taxon>Alphaproteobacteria</taxon>
        <taxon>Hyphomicrobiales</taxon>
        <taxon>Phyllobacteriaceae</taxon>
        <taxon>Tianweitania</taxon>
    </lineage>
</organism>
<dbReference type="InterPro" id="IPR028082">
    <property type="entry name" value="Peripla_BP_I"/>
</dbReference>
<feature type="chain" id="PRO_5035173122" evidence="4">
    <location>
        <begin position="26"/>
        <end position="408"/>
    </location>
</feature>
<keyword evidence="2 4" id="KW-0732">Signal</keyword>
<keyword evidence="7" id="KW-1185">Reference proteome</keyword>
<dbReference type="RefSeq" id="WP_209337493.1">
    <property type="nucleotide sequence ID" value="NZ_JAGIYY010000016.1"/>
</dbReference>
<sequence length="408" mass="43500">MKIRFCGRSLLASLLISSTISFGSAGEATSQTAEGVKFGVLNDLTGSFADLGGQGSIVAAQMAIDDFGGEVLGKPIALVSADSQNKPDIASATARQWFDADGVDVILDPVPSSVALSIQELARDRKKIVIVASSGIADFTGKACSSTSFQWAYDTVVLASGTASTLVKEGLQDWYFVTADVAFGHSLSAETQKVVKANGGNILGEVRHPYFASDFSSFLLQAQGANPDIIALANSGADTTNAIKQAFEFGVVSDKLKVAAMLAFITDVKSVGLEQAQGLYLTESFYWDMDDETRAWSARFAEKMGGKMPSMAQAAIYSGVSHYLKAVKEVGSKDAVAVAEKMRELPVNDFMIKDGKLRKDGRIVRDFYLFQVKTPAESTGSWDLYKLVRKIPAEEIVPAVGATGCKDN</sequence>
<dbReference type="EMBL" id="JAGIYY010000016">
    <property type="protein sequence ID" value="MBP0441462.1"/>
    <property type="molecule type" value="Genomic_DNA"/>
</dbReference>
<proteinExistence type="inferred from homology"/>
<evidence type="ECO:0000259" key="5">
    <source>
        <dbReference type="Pfam" id="PF13458"/>
    </source>
</evidence>
<evidence type="ECO:0000256" key="2">
    <source>
        <dbReference type="ARBA" id="ARBA00022729"/>
    </source>
</evidence>
<dbReference type="GO" id="GO:0006865">
    <property type="term" value="P:amino acid transport"/>
    <property type="evidence" value="ECO:0007669"/>
    <property type="project" value="UniProtKB-KW"/>
</dbReference>
<keyword evidence="3" id="KW-0029">Amino-acid transport</keyword>
<dbReference type="CDD" id="cd06327">
    <property type="entry name" value="PBP1_SBP-like"/>
    <property type="match status" value="1"/>
</dbReference>
<dbReference type="Proteomes" id="UP000666240">
    <property type="component" value="Unassembled WGS sequence"/>
</dbReference>
<dbReference type="PANTHER" id="PTHR30483">
    <property type="entry name" value="LEUCINE-SPECIFIC-BINDING PROTEIN"/>
    <property type="match status" value="1"/>
</dbReference>
<evidence type="ECO:0000313" key="7">
    <source>
        <dbReference type="Proteomes" id="UP000666240"/>
    </source>
</evidence>
<evidence type="ECO:0000256" key="4">
    <source>
        <dbReference type="SAM" id="SignalP"/>
    </source>
</evidence>
<dbReference type="InterPro" id="IPR028081">
    <property type="entry name" value="Leu-bd"/>
</dbReference>
<keyword evidence="3" id="KW-0813">Transport</keyword>
<protein>
    <submittedName>
        <fullName evidence="6">ABC transporter substrate-binding protein</fullName>
    </submittedName>
</protein>
<reference evidence="6" key="1">
    <citation type="submission" date="2021-03" db="EMBL/GenBank/DDBJ databases">
        <title>Genome sequencing and assembly of Tianweitania sediminis.</title>
        <authorList>
            <person name="Chhetri G."/>
        </authorList>
    </citation>
    <scope>NUCLEOTIDE SEQUENCE</scope>
    <source>
        <strain evidence="6">Z8</strain>
    </source>
</reference>
<dbReference type="PANTHER" id="PTHR30483:SF6">
    <property type="entry name" value="PERIPLASMIC BINDING PROTEIN OF ABC TRANSPORTER FOR NATURAL AMINO ACIDS"/>
    <property type="match status" value="1"/>
</dbReference>
<gene>
    <name evidence="6" type="ORF">J5Y06_22705</name>
</gene>
<comment type="caution">
    <text evidence="6">The sequence shown here is derived from an EMBL/GenBank/DDBJ whole genome shotgun (WGS) entry which is preliminary data.</text>
</comment>
<feature type="signal peptide" evidence="4">
    <location>
        <begin position="1"/>
        <end position="25"/>
    </location>
</feature>
<dbReference type="InterPro" id="IPR051010">
    <property type="entry name" value="BCAA_transport"/>
</dbReference>
<dbReference type="Gene3D" id="3.40.50.2300">
    <property type="match status" value="2"/>
</dbReference>
<evidence type="ECO:0000256" key="1">
    <source>
        <dbReference type="ARBA" id="ARBA00010062"/>
    </source>
</evidence>